<gene>
    <name evidence="1" type="ORF">GJJ30_06180</name>
</gene>
<dbReference type="InterPro" id="IPR020022">
    <property type="entry name" value="N-acetyl_sugar_amidoTrfase"/>
</dbReference>
<proteinExistence type="predicted"/>
<dbReference type="GO" id="GO:0016740">
    <property type="term" value="F:transferase activity"/>
    <property type="evidence" value="ECO:0007669"/>
    <property type="project" value="UniProtKB-KW"/>
</dbReference>
<protein>
    <submittedName>
        <fullName evidence="1">N-acetyl sugar amidotransferase</fullName>
    </submittedName>
</protein>
<dbReference type="Gene3D" id="3.40.50.620">
    <property type="entry name" value="HUPs"/>
    <property type="match status" value="1"/>
</dbReference>
<dbReference type="InterPro" id="IPR014729">
    <property type="entry name" value="Rossmann-like_a/b/a_fold"/>
</dbReference>
<dbReference type="Proteomes" id="UP000441754">
    <property type="component" value="Unassembled WGS sequence"/>
</dbReference>
<dbReference type="EMBL" id="WJXZ01000002">
    <property type="protein sequence ID" value="MRS60876.1"/>
    <property type="molecule type" value="Genomic_DNA"/>
</dbReference>
<dbReference type="SUPFAM" id="SSF52402">
    <property type="entry name" value="Adenine nucleotide alpha hydrolases-like"/>
    <property type="match status" value="1"/>
</dbReference>
<keyword evidence="2" id="KW-1185">Reference proteome</keyword>
<dbReference type="RefSeq" id="WP_154174262.1">
    <property type="nucleotide sequence ID" value="NZ_WJXZ01000002.1"/>
</dbReference>
<dbReference type="AlphaFoldDB" id="A0A7K0EHF1"/>
<accession>A0A7K0EHF1</accession>
<sequence>MEAKIKPLKNTLDIEYQRCSRCVLDTTVSDIWFDDAGVCKYCHIHDEMDRLHPLENMEKDLKRIVNRIKRDGRDKTYDCIVGVSGGRDSIHTLYMARQLGLRPLAVYFDNGWNTDIAVSNIRKATDLLRVDLRRVKADREEVIDLQRAFLKASVPDADIPTVYAIHSVLYETAAKEGVRYILNGHSFRTEGTSPISWTYMDSRYIKSVHNKFGSGVVRSFKFMTLWYLLYCVFIKRIREVRLLEYVDYNKKKVDEDLALDLGWVYYGGYHHKNLYTKFFQSFLLPNKFNIDKRKTELSALVRSGQLTREDAIDQLEAGAYEYDRSVVMYAVSKLGWKLEEWETIFYRAPRSHKDFRTYLPLIRLLRLPIWIACKLRILPYILYLKYAS</sequence>
<evidence type="ECO:0000313" key="1">
    <source>
        <dbReference type="EMBL" id="MRS60876.1"/>
    </source>
</evidence>
<name>A0A7K0EHF1_9BACT</name>
<dbReference type="OrthoDB" id="702at2"/>
<evidence type="ECO:0000313" key="2">
    <source>
        <dbReference type="Proteomes" id="UP000441754"/>
    </source>
</evidence>
<organism evidence="1 2">
    <name type="scientific">Larkinella terrae</name>
    <dbReference type="NCBI Taxonomy" id="2025311"/>
    <lineage>
        <taxon>Bacteria</taxon>
        <taxon>Pseudomonadati</taxon>
        <taxon>Bacteroidota</taxon>
        <taxon>Cytophagia</taxon>
        <taxon>Cytophagales</taxon>
        <taxon>Spirosomataceae</taxon>
        <taxon>Larkinella</taxon>
    </lineage>
</organism>
<comment type="caution">
    <text evidence="1">The sequence shown here is derived from an EMBL/GenBank/DDBJ whole genome shotgun (WGS) entry which is preliminary data.</text>
</comment>
<keyword evidence="1" id="KW-0808">Transferase</keyword>
<dbReference type="NCBIfam" id="TIGR03573">
    <property type="entry name" value="WbuX"/>
    <property type="match status" value="1"/>
</dbReference>
<reference evidence="1 2" key="1">
    <citation type="journal article" date="2018" name="Antonie Van Leeuwenhoek">
        <title>Larkinella terrae sp. nov., isolated from soil on Jeju Island, South Korea.</title>
        <authorList>
            <person name="Ten L.N."/>
            <person name="Jeon J."/>
            <person name="Park S.J."/>
            <person name="Park S."/>
            <person name="Lee S.Y."/>
            <person name="Kim M.K."/>
            <person name="Jung H.Y."/>
        </authorList>
    </citation>
    <scope>NUCLEOTIDE SEQUENCE [LARGE SCALE GENOMIC DNA]</scope>
    <source>
        <strain evidence="1 2">KCTC 52001</strain>
    </source>
</reference>